<dbReference type="PANTHER" id="PTHR37418:SF2">
    <property type="entry name" value="3-KETO-5-AMINOHEXANOATE CLEAVAGE ENZYME"/>
    <property type="match status" value="1"/>
</dbReference>
<evidence type="ECO:0000256" key="3">
    <source>
        <dbReference type="ARBA" id="ARBA00022723"/>
    </source>
</evidence>
<dbReference type="RefSeq" id="WP_208996909.1">
    <property type="nucleotide sequence ID" value="NZ_BAAAEA010000004.1"/>
</dbReference>
<keyword evidence="3" id="KW-0479">Metal-binding</keyword>
<proteinExistence type="predicted"/>
<dbReference type="InterPro" id="IPR008567">
    <property type="entry name" value="BKACE"/>
</dbReference>
<evidence type="ECO:0000256" key="2">
    <source>
        <dbReference type="ARBA" id="ARBA00022679"/>
    </source>
</evidence>
<reference evidence="5 6" key="1">
    <citation type="submission" date="2017-05" db="EMBL/GenBank/DDBJ databases">
        <authorList>
            <person name="Varghese N."/>
            <person name="Submissions S."/>
        </authorList>
    </citation>
    <scope>NUCLEOTIDE SEQUENCE [LARGE SCALE GENOMIC DNA]</scope>
    <source>
        <strain evidence="5 6">DSM 15949</strain>
    </source>
</reference>
<keyword evidence="4" id="KW-0862">Zinc</keyword>
<protein>
    <submittedName>
        <fullName evidence="5">Uncharacterized conserved protein, DUF849 family</fullName>
    </submittedName>
</protein>
<evidence type="ECO:0000256" key="1">
    <source>
        <dbReference type="ARBA" id="ARBA00001947"/>
    </source>
</evidence>
<dbReference type="InterPro" id="IPR013785">
    <property type="entry name" value="Aldolase_TIM"/>
</dbReference>
<sequence>MTGNRLPDTQRLPQIMVAPNGARRMKSDHAALPLTIAETVEAAKACFEAGAGALHAHVRDAHGQHVLDAGLYRELLSEMHSAVPQMQVQITTEAVGRYAPEEQRQLVQDVVPKSVSIALREMVPGEAGGAAAHFYSWAREEGIAVQHIVYDAADLTRFFDLAGAGVLPGDYHQILCVLGRYAEAQESTPGDLDAFLEVLSARRKNLDIDWAVCAFGHLETECLLAAVSKGGKARIGFENGLWNRDGTLAKDNAERVIDLVAALKDL</sequence>
<keyword evidence="6" id="KW-1185">Reference proteome</keyword>
<gene>
    <name evidence="5" type="ORF">SAMN06265374_3408</name>
</gene>
<comment type="caution">
    <text evidence="5">The sequence shown here is derived from an EMBL/GenBank/DDBJ whole genome shotgun (WGS) entry which is preliminary data.</text>
</comment>
<organism evidence="5 6">
    <name type="scientific">Roseibium denhamense</name>
    <dbReference type="NCBI Taxonomy" id="76305"/>
    <lineage>
        <taxon>Bacteria</taxon>
        <taxon>Pseudomonadati</taxon>
        <taxon>Pseudomonadota</taxon>
        <taxon>Alphaproteobacteria</taxon>
        <taxon>Hyphomicrobiales</taxon>
        <taxon>Stappiaceae</taxon>
        <taxon>Roseibium</taxon>
    </lineage>
</organism>
<dbReference type="Proteomes" id="UP001157914">
    <property type="component" value="Unassembled WGS sequence"/>
</dbReference>
<name>A0ABY1PDU7_9HYPH</name>
<evidence type="ECO:0000256" key="4">
    <source>
        <dbReference type="ARBA" id="ARBA00022833"/>
    </source>
</evidence>
<dbReference type="PANTHER" id="PTHR37418">
    <property type="entry name" value="3-KETO-5-AMINOHEXANOATE CLEAVAGE ENZYME-RELATED"/>
    <property type="match status" value="1"/>
</dbReference>
<evidence type="ECO:0000313" key="5">
    <source>
        <dbReference type="EMBL" id="SMP31274.1"/>
    </source>
</evidence>
<keyword evidence="2" id="KW-0808">Transferase</keyword>
<dbReference type="Gene3D" id="3.20.20.70">
    <property type="entry name" value="Aldolase class I"/>
    <property type="match status" value="1"/>
</dbReference>
<accession>A0ABY1PDU7</accession>
<dbReference type="Pfam" id="PF05853">
    <property type="entry name" value="BKACE"/>
    <property type="match status" value="1"/>
</dbReference>
<dbReference type="EMBL" id="FXTT01000004">
    <property type="protein sequence ID" value="SMP31274.1"/>
    <property type="molecule type" value="Genomic_DNA"/>
</dbReference>
<comment type="cofactor">
    <cofactor evidence="1">
        <name>Zn(2+)</name>
        <dbReference type="ChEBI" id="CHEBI:29105"/>
    </cofactor>
</comment>
<evidence type="ECO:0000313" key="6">
    <source>
        <dbReference type="Proteomes" id="UP001157914"/>
    </source>
</evidence>